<reference evidence="2 3" key="1">
    <citation type="submission" date="2024-01" db="EMBL/GenBank/DDBJ databases">
        <title>The genomes of 5 underutilized Papilionoideae crops provide insights into root nodulation and disease resistanc.</title>
        <authorList>
            <person name="Jiang F."/>
        </authorList>
    </citation>
    <scope>NUCLEOTIDE SEQUENCE [LARGE SCALE GENOMIC DNA]</scope>
    <source>
        <strain evidence="2">JINMINGXINNONG_FW02</strain>
        <tissue evidence="2">Leaves</tissue>
    </source>
</reference>
<protein>
    <submittedName>
        <fullName evidence="2">Uncharacterized protein</fullName>
    </submittedName>
</protein>
<keyword evidence="1" id="KW-0175">Coiled coil</keyword>
<proteinExistence type="predicted"/>
<organism evidence="2 3">
    <name type="scientific">Phaseolus coccineus</name>
    <name type="common">Scarlet runner bean</name>
    <name type="synonym">Phaseolus multiflorus</name>
    <dbReference type="NCBI Taxonomy" id="3886"/>
    <lineage>
        <taxon>Eukaryota</taxon>
        <taxon>Viridiplantae</taxon>
        <taxon>Streptophyta</taxon>
        <taxon>Embryophyta</taxon>
        <taxon>Tracheophyta</taxon>
        <taxon>Spermatophyta</taxon>
        <taxon>Magnoliopsida</taxon>
        <taxon>eudicotyledons</taxon>
        <taxon>Gunneridae</taxon>
        <taxon>Pentapetalae</taxon>
        <taxon>rosids</taxon>
        <taxon>fabids</taxon>
        <taxon>Fabales</taxon>
        <taxon>Fabaceae</taxon>
        <taxon>Papilionoideae</taxon>
        <taxon>50 kb inversion clade</taxon>
        <taxon>NPAAA clade</taxon>
        <taxon>indigoferoid/millettioid clade</taxon>
        <taxon>Phaseoleae</taxon>
        <taxon>Phaseolus</taxon>
    </lineage>
</organism>
<name>A0AAN9LGE3_PHACN</name>
<dbReference type="AlphaFoldDB" id="A0AAN9LGE3"/>
<keyword evidence="3" id="KW-1185">Reference proteome</keyword>
<dbReference type="EMBL" id="JAYMYR010000010">
    <property type="protein sequence ID" value="KAK7335126.1"/>
    <property type="molecule type" value="Genomic_DNA"/>
</dbReference>
<gene>
    <name evidence="2" type="ORF">VNO80_26900</name>
</gene>
<comment type="caution">
    <text evidence="2">The sequence shown here is derived from an EMBL/GenBank/DDBJ whole genome shotgun (WGS) entry which is preliminary data.</text>
</comment>
<accession>A0AAN9LGE3</accession>
<sequence>MPTRLPKPVLKKLPPLDMQRKHKRKEKFFHHSRSSTWSSWRSRHKIGSSSTPLPDGFFRIDMKFNDGAFDLQAIKNVPTIEVVKLKKEIANSIHSLHVALNANTSLGGEVRTLEAYSQCDAEKRTLEARVSKLSTKEERLQHKIEELQQSLTEYDPRLPCQIRLAGRCGSRARGGLAIRA</sequence>
<dbReference type="Proteomes" id="UP001374584">
    <property type="component" value="Unassembled WGS sequence"/>
</dbReference>
<evidence type="ECO:0000313" key="2">
    <source>
        <dbReference type="EMBL" id="KAK7335126.1"/>
    </source>
</evidence>
<evidence type="ECO:0000313" key="3">
    <source>
        <dbReference type="Proteomes" id="UP001374584"/>
    </source>
</evidence>
<feature type="coiled-coil region" evidence="1">
    <location>
        <begin position="123"/>
        <end position="150"/>
    </location>
</feature>
<evidence type="ECO:0000256" key="1">
    <source>
        <dbReference type="SAM" id="Coils"/>
    </source>
</evidence>